<organism evidence="1 2">
    <name type="scientific">Funneliformis mosseae</name>
    <name type="common">Endomycorrhizal fungus</name>
    <name type="synonym">Glomus mosseae</name>
    <dbReference type="NCBI Taxonomy" id="27381"/>
    <lineage>
        <taxon>Eukaryota</taxon>
        <taxon>Fungi</taxon>
        <taxon>Fungi incertae sedis</taxon>
        <taxon>Mucoromycota</taxon>
        <taxon>Glomeromycotina</taxon>
        <taxon>Glomeromycetes</taxon>
        <taxon>Glomerales</taxon>
        <taxon>Glomeraceae</taxon>
        <taxon>Funneliformis</taxon>
    </lineage>
</organism>
<sequence length="909" mass="106776">MILPEDCVREILEHLAEDKKSLYTCLFANRLFCNCVVPILWREPWSIYYSRTNYWKILGKTIIKCFPREIKRSLSKEQQIFFNPSLLQKPLFNYVSYIQFISESAIDTLMENVFEDFYDIRVEELLINGFWSLFMKQCFKIKFLRLPTVNLFKYPGSKKSLSSLSTLECYPNSSNETKEIFIELSKNVHTLKRLVISINEVSYHDIETLILSQNNLREISFGLHSKNKCPFPFKNQNTITRLSQSLRVLEFYSRICLSPQNISSFINLTELSINYKSSYSEENDKILEQVSLPKLEILTLKNVRGNNLDIYAKLMDNTRNSLKVIDIYFHADNPMLLPLESIEYYLNVIKTKCPNIEILPIWLTPEIPLRDFECLLESCSKVKKIIIYILNSNSRLDTVLAKPILYLLALKSSMMLNEIRLIGREILEYLSDDKKSLYTCLLTNRLFCKCVVPILWRDPCSVRKDPWLECMSRTNYWKILGKTIIKCFSRETKQSLLKQQQFFLNPSLLQPSLFNYVSYIQFISEFKTKILIIDILKDVNIRMVTQYETIKRLLFNECWSLFMNQCFKIKSIRSSNIELFFKHPRSKNSLSSLSTLECWHCSKEILELLKNVHTLKHLLIFVGQTNDIEPLILSQKNLKEISFYYDSNVAQFPFKNRKTIKHLSQSLKILRFDRGICLSSPIISSFVNLTELEINYKSSFGEENVQILEQVSLPHLEILSLKNVRGEYLDIYAKLIDNTRNSLKVIDIRCTDISTSIPPPLESIKYYLHVIKTKCSKVEILPIWLISNISLKDFEDLLTTCSRVKKIIIHILNTVSNSDTVLAKPIFYLLALKSSTFLNVIHLIGRWSFSNLDLQDFFELWKEMKRKPLKFNFHNNIYSHYIIKVCEFYHRLGVVDSGTINYTKPCKYY</sequence>
<name>A0A9N9BJA1_FUNMO</name>
<comment type="caution">
    <text evidence="1">The sequence shown here is derived from an EMBL/GenBank/DDBJ whole genome shotgun (WGS) entry which is preliminary data.</text>
</comment>
<keyword evidence="2" id="KW-1185">Reference proteome</keyword>
<reference evidence="1" key="1">
    <citation type="submission" date="2021-06" db="EMBL/GenBank/DDBJ databases">
        <authorList>
            <person name="Kallberg Y."/>
            <person name="Tangrot J."/>
            <person name="Rosling A."/>
        </authorList>
    </citation>
    <scope>NUCLEOTIDE SEQUENCE</scope>
    <source>
        <strain evidence="1">87-6 pot B 2015</strain>
    </source>
</reference>
<protein>
    <submittedName>
        <fullName evidence="1">8486_t:CDS:1</fullName>
    </submittedName>
</protein>
<dbReference type="AlphaFoldDB" id="A0A9N9BJA1"/>
<dbReference type="EMBL" id="CAJVPP010001671">
    <property type="protein sequence ID" value="CAG8567761.1"/>
    <property type="molecule type" value="Genomic_DNA"/>
</dbReference>
<accession>A0A9N9BJA1</accession>
<dbReference type="SUPFAM" id="SSF52047">
    <property type="entry name" value="RNI-like"/>
    <property type="match status" value="2"/>
</dbReference>
<evidence type="ECO:0000313" key="1">
    <source>
        <dbReference type="EMBL" id="CAG8567761.1"/>
    </source>
</evidence>
<gene>
    <name evidence="1" type="ORF">FMOSSE_LOCUS7294</name>
</gene>
<evidence type="ECO:0000313" key="2">
    <source>
        <dbReference type="Proteomes" id="UP000789375"/>
    </source>
</evidence>
<proteinExistence type="predicted"/>
<dbReference type="Proteomes" id="UP000789375">
    <property type="component" value="Unassembled WGS sequence"/>
</dbReference>